<comment type="caution">
    <text evidence="1">The sequence shown here is derived from an EMBL/GenBank/DDBJ whole genome shotgun (WGS) entry which is preliminary data.</text>
</comment>
<gene>
    <name evidence="1" type="ORF">J3U76_10475</name>
</gene>
<organism evidence="1 2">
    <name type="scientific">Oceanisphaera pacifica</name>
    <dbReference type="NCBI Taxonomy" id="2818389"/>
    <lineage>
        <taxon>Bacteria</taxon>
        <taxon>Pseudomonadati</taxon>
        <taxon>Pseudomonadota</taxon>
        <taxon>Gammaproteobacteria</taxon>
        <taxon>Aeromonadales</taxon>
        <taxon>Aeromonadaceae</taxon>
        <taxon>Oceanisphaera</taxon>
    </lineage>
</organism>
<dbReference type="EMBL" id="JAGDFX010000011">
    <property type="protein sequence ID" value="MBO1520038.1"/>
    <property type="molecule type" value="Genomic_DNA"/>
</dbReference>
<dbReference type="RefSeq" id="WP_208005912.1">
    <property type="nucleotide sequence ID" value="NZ_JAGDFX010000011.1"/>
</dbReference>
<proteinExistence type="predicted"/>
<reference evidence="1 2" key="1">
    <citation type="submission" date="2021-03" db="EMBL/GenBank/DDBJ databases">
        <title>Oceanisphaera sp. nov., isolated from the intestine.</title>
        <authorList>
            <person name="Zhao L.-H."/>
            <person name="Shi L.-F."/>
        </authorList>
    </citation>
    <scope>NUCLEOTIDE SEQUENCE [LARGE SCALE GENOMIC DNA]</scope>
    <source>
        <strain evidence="1 2">DM8</strain>
    </source>
</reference>
<dbReference type="Proteomes" id="UP000664882">
    <property type="component" value="Unassembled WGS sequence"/>
</dbReference>
<keyword evidence="2" id="KW-1185">Reference proteome</keyword>
<evidence type="ECO:0000313" key="1">
    <source>
        <dbReference type="EMBL" id="MBO1520038.1"/>
    </source>
</evidence>
<protein>
    <submittedName>
        <fullName evidence="1">Uncharacterized protein</fullName>
    </submittedName>
</protein>
<sequence>MKPTQHIFWRWQAETHVTPIKTAFVSIIDTDIASQVIRQVPDDRD</sequence>
<evidence type="ECO:0000313" key="2">
    <source>
        <dbReference type="Proteomes" id="UP000664882"/>
    </source>
</evidence>
<accession>A0ABS3NI14</accession>
<name>A0ABS3NI14_9GAMM</name>